<sequence>MTTKVTQYPSSPREDPSDNEGNPLVDNEGSSSIRLPKVDETIASTCPSEVAFYEAALQAGLRLPITPQLGGFGRICLAFSTIQSQTLDGFVPRRGRRKPLLGGIPAMSNDERINFSSSQETTRSSPVDNPWEPGVSMAPTLWSTPCKRCNVLLVLTEVEQEEIRPDFCLNSGKMASSGRDNDKENPWMTLLTLRLTREVVELKEREALAKTSAVEEYKFYDDFQDAMEWATSKYFGKSFDFMQKKQIMRLHPKLNIQNL</sequence>
<protein>
    <submittedName>
        <fullName evidence="2">Uncharacterized protein</fullName>
    </submittedName>
</protein>
<proteinExistence type="predicted"/>
<evidence type="ECO:0000313" key="2">
    <source>
        <dbReference type="EMBL" id="GFY96626.1"/>
    </source>
</evidence>
<dbReference type="EMBL" id="BJWL01000011">
    <property type="protein sequence ID" value="GFY96626.1"/>
    <property type="molecule type" value="Genomic_DNA"/>
</dbReference>
<dbReference type="AlphaFoldDB" id="A0A7J0FDX7"/>
<feature type="region of interest" description="Disordered" evidence="1">
    <location>
        <begin position="1"/>
        <end position="36"/>
    </location>
</feature>
<comment type="caution">
    <text evidence="2">The sequence shown here is derived from an EMBL/GenBank/DDBJ whole genome shotgun (WGS) entry which is preliminary data.</text>
</comment>
<name>A0A7J0FDX7_9ERIC</name>
<accession>A0A7J0FDX7</accession>
<feature type="region of interest" description="Disordered" evidence="1">
    <location>
        <begin position="108"/>
        <end position="132"/>
    </location>
</feature>
<evidence type="ECO:0000313" key="3">
    <source>
        <dbReference type="Proteomes" id="UP000585474"/>
    </source>
</evidence>
<gene>
    <name evidence="2" type="ORF">Acr_11g0009320</name>
</gene>
<evidence type="ECO:0000256" key="1">
    <source>
        <dbReference type="SAM" id="MobiDB-lite"/>
    </source>
</evidence>
<feature type="compositionally biased region" description="Polar residues" evidence="1">
    <location>
        <begin position="1"/>
        <end position="10"/>
    </location>
</feature>
<reference evidence="2 3" key="1">
    <citation type="submission" date="2019-07" db="EMBL/GenBank/DDBJ databases">
        <title>De Novo Assembly of kiwifruit Actinidia rufa.</title>
        <authorList>
            <person name="Sugita-Konishi S."/>
            <person name="Sato K."/>
            <person name="Mori E."/>
            <person name="Abe Y."/>
            <person name="Kisaki G."/>
            <person name="Hamano K."/>
            <person name="Suezawa K."/>
            <person name="Otani M."/>
            <person name="Fukuda T."/>
            <person name="Manabe T."/>
            <person name="Gomi K."/>
            <person name="Tabuchi M."/>
            <person name="Akimitsu K."/>
            <person name="Kataoka I."/>
        </authorList>
    </citation>
    <scope>NUCLEOTIDE SEQUENCE [LARGE SCALE GENOMIC DNA]</scope>
    <source>
        <strain evidence="3">cv. Fuchu</strain>
    </source>
</reference>
<feature type="compositionally biased region" description="Polar residues" evidence="1">
    <location>
        <begin position="114"/>
        <end position="127"/>
    </location>
</feature>
<dbReference type="Proteomes" id="UP000585474">
    <property type="component" value="Unassembled WGS sequence"/>
</dbReference>
<organism evidence="2 3">
    <name type="scientific">Actinidia rufa</name>
    <dbReference type="NCBI Taxonomy" id="165716"/>
    <lineage>
        <taxon>Eukaryota</taxon>
        <taxon>Viridiplantae</taxon>
        <taxon>Streptophyta</taxon>
        <taxon>Embryophyta</taxon>
        <taxon>Tracheophyta</taxon>
        <taxon>Spermatophyta</taxon>
        <taxon>Magnoliopsida</taxon>
        <taxon>eudicotyledons</taxon>
        <taxon>Gunneridae</taxon>
        <taxon>Pentapetalae</taxon>
        <taxon>asterids</taxon>
        <taxon>Ericales</taxon>
        <taxon>Actinidiaceae</taxon>
        <taxon>Actinidia</taxon>
    </lineage>
</organism>
<keyword evidence="3" id="KW-1185">Reference proteome</keyword>